<accession>H1LJN4</accession>
<sequence>MSSTLGFNQTYVLLNGKKYGWDKTKRSVTNHKLITYLLSFF</sequence>
<dbReference type="Proteomes" id="UP000005025">
    <property type="component" value="Unassembled WGS sequence"/>
</dbReference>
<name>H1LJN4_9LACO</name>
<proteinExistence type="predicted"/>
<dbReference type="AlphaFoldDB" id="H1LJN4"/>
<evidence type="ECO:0000313" key="2">
    <source>
        <dbReference type="Proteomes" id="UP000005025"/>
    </source>
</evidence>
<organism evidence="1 2">
    <name type="scientific">Lentilactobacillus kisonensis F0435</name>
    <dbReference type="NCBI Taxonomy" id="797516"/>
    <lineage>
        <taxon>Bacteria</taxon>
        <taxon>Bacillati</taxon>
        <taxon>Bacillota</taxon>
        <taxon>Bacilli</taxon>
        <taxon>Lactobacillales</taxon>
        <taxon>Lactobacillaceae</taxon>
        <taxon>Lentilactobacillus</taxon>
    </lineage>
</organism>
<gene>
    <name evidence="1" type="ORF">HMPREF9104_02825</name>
</gene>
<reference evidence="1 2" key="1">
    <citation type="submission" date="2011-09" db="EMBL/GenBank/DDBJ databases">
        <authorList>
            <person name="Weinstock G."/>
            <person name="Sodergren E."/>
            <person name="Clifton S."/>
            <person name="Fulton L."/>
            <person name="Fulton B."/>
            <person name="Courtney L."/>
            <person name="Fronick C."/>
            <person name="Harrison M."/>
            <person name="Strong C."/>
            <person name="Farmer C."/>
            <person name="Delahaunty K."/>
            <person name="Markovic C."/>
            <person name="Hall O."/>
            <person name="Minx P."/>
            <person name="Tomlinson C."/>
            <person name="Mitreva M."/>
            <person name="Hou S."/>
            <person name="Chen J."/>
            <person name="Wollam A."/>
            <person name="Pepin K.H."/>
            <person name="Johnson M."/>
            <person name="Bhonagiri V."/>
            <person name="Zhang X."/>
            <person name="Suruliraj S."/>
            <person name="Warren W."/>
            <person name="Chinwalla A."/>
            <person name="Mardis E.R."/>
            <person name="Wilson R.K."/>
        </authorList>
    </citation>
    <scope>NUCLEOTIDE SEQUENCE [LARGE SCALE GENOMIC DNA]</scope>
    <source>
        <strain evidence="1 2">F0435</strain>
    </source>
</reference>
<evidence type="ECO:0000313" key="1">
    <source>
        <dbReference type="EMBL" id="EHO48605.1"/>
    </source>
</evidence>
<protein>
    <submittedName>
        <fullName evidence="1">Uncharacterized protein</fullName>
    </submittedName>
</protein>
<comment type="caution">
    <text evidence="1">The sequence shown here is derived from an EMBL/GenBank/DDBJ whole genome shotgun (WGS) entry which is preliminary data.</text>
</comment>
<dbReference type="EMBL" id="AGRJ01000236">
    <property type="protein sequence ID" value="EHO48605.1"/>
    <property type="molecule type" value="Genomic_DNA"/>
</dbReference>
<dbReference type="HOGENOM" id="CLU_3271897_0_0_9"/>